<sequence length="361" mass="42380">MTNLGAEEEVESCHYQFELPKHSLMFYGFWVIFIVIIVVMTHFNDYSEPIVPWDNCDMNNTWEPTTRPFINKMQLKSELLKIASFREKNRLYRRNNFTRIEYGTSLLSYCKSDGQLICDWYNKKAFVPVPGGHFVKSITRTIELDPYFSSGLRFLVLECMSFRMTMALVRTTDVLTSKINPFPRVIQFLLSSAPWISFLQSLSLFLITSLHSEFDKEYLTFFQPYAFSMVGAFTFLEMLIDLLHDAFDGRFVFIQTPRFYIKSIFFVTFSACFPHVILTWMQFQKLKRCHAYVPLIDGLFEYICAAAIIAYNFINAQTRIQTFISPTVRDVRNVSSYSSDVYSPVCYREKSMIYESLSDRK</sequence>
<organism evidence="2 3">
    <name type="scientific">Caenorhabditis elegans</name>
    <dbReference type="NCBI Taxonomy" id="6239"/>
    <lineage>
        <taxon>Eukaryota</taxon>
        <taxon>Metazoa</taxon>
        <taxon>Ecdysozoa</taxon>
        <taxon>Nematoda</taxon>
        <taxon>Chromadorea</taxon>
        <taxon>Rhabditida</taxon>
        <taxon>Rhabditina</taxon>
        <taxon>Rhabditomorpha</taxon>
        <taxon>Rhabditoidea</taxon>
        <taxon>Rhabditidae</taxon>
        <taxon>Peloderinae</taxon>
        <taxon>Caenorhabditis</taxon>
    </lineage>
</organism>
<keyword evidence="1 2" id="KW-0812">Transmembrane</keyword>
<evidence type="ECO:0000313" key="2">
    <source>
        <dbReference type="EMBL" id="CAB05151.2"/>
    </source>
</evidence>
<protein>
    <submittedName>
        <fullName evidence="2">Transmembrane protein</fullName>
    </submittedName>
</protein>
<evidence type="ECO:0000256" key="1">
    <source>
        <dbReference type="SAM" id="Phobius"/>
    </source>
</evidence>
<gene>
    <name evidence="2 4" type="ORF">C43F9.4</name>
    <name evidence="2" type="ORF">CELE_C43F9.4</name>
</gene>
<reference evidence="2 3" key="1">
    <citation type="journal article" date="1998" name="Science">
        <title>Genome sequence of the nematode C. elegans: a platform for investigating biology.</title>
        <authorList>
            <consortium name="The C. elegans sequencing consortium"/>
            <person name="Sulson J.E."/>
            <person name="Waterston R."/>
        </authorList>
    </citation>
    <scope>NUCLEOTIDE SEQUENCE [LARGE SCALE GENOMIC DNA]</scope>
    <source>
        <strain evidence="2 3">Bristol N2</strain>
    </source>
</reference>
<evidence type="ECO:0000313" key="3">
    <source>
        <dbReference type="Proteomes" id="UP000001940"/>
    </source>
</evidence>
<dbReference type="AlphaFoldDB" id="Q9XUG7"/>
<feature type="transmembrane region" description="Helical" evidence="1">
    <location>
        <begin position="264"/>
        <end position="283"/>
    </location>
</feature>
<dbReference type="WormBase" id="C43F9.4a">
    <property type="protein sequence ID" value="CE35429"/>
    <property type="gene ID" value="WBGene00008072"/>
</dbReference>
<dbReference type="FunCoup" id="Q9XUG7">
    <property type="interactions" value="133"/>
</dbReference>
<dbReference type="OMA" id="LECMSFR"/>
<dbReference type="RefSeq" id="NP_501956.2">
    <property type="nucleotide sequence ID" value="NM_069555.3"/>
</dbReference>
<feature type="transmembrane region" description="Helical" evidence="1">
    <location>
        <begin position="188"/>
        <end position="210"/>
    </location>
</feature>
<dbReference type="KEGG" id="cel:CELE_C43F9.4"/>
<dbReference type="GeneID" id="183414"/>
<dbReference type="eggNOG" id="ENOG502TGCX">
    <property type="taxonomic scope" value="Eukaryota"/>
</dbReference>
<dbReference type="Proteomes" id="UP000001940">
    <property type="component" value="Chromosome IV"/>
</dbReference>
<accession>Q9XUG7</accession>
<dbReference type="PIR" id="T19912">
    <property type="entry name" value="T19912"/>
</dbReference>
<keyword evidence="1" id="KW-0472">Membrane</keyword>
<dbReference type="CTD" id="183414"/>
<feature type="transmembrane region" description="Helical" evidence="1">
    <location>
        <begin position="295"/>
        <end position="314"/>
    </location>
</feature>
<dbReference type="OrthoDB" id="5804163at2759"/>
<name>Q9XUG7_CAEEL</name>
<dbReference type="InParanoid" id="Q9XUG7"/>
<feature type="transmembrane region" description="Helical" evidence="1">
    <location>
        <begin position="24"/>
        <end position="43"/>
    </location>
</feature>
<evidence type="ECO:0000313" key="4">
    <source>
        <dbReference type="WormBase" id="C43F9.4a"/>
    </source>
</evidence>
<dbReference type="EMBL" id="BX284604">
    <property type="protein sequence ID" value="CAB05151.2"/>
    <property type="molecule type" value="Genomic_DNA"/>
</dbReference>
<dbReference type="AGR" id="WB:WBGene00008072"/>
<keyword evidence="3" id="KW-1185">Reference proteome</keyword>
<dbReference type="PaxDb" id="6239-C43F9.4"/>
<feature type="transmembrane region" description="Helical" evidence="1">
    <location>
        <begin position="222"/>
        <end position="243"/>
    </location>
</feature>
<proteinExistence type="predicted"/>
<keyword evidence="1" id="KW-1133">Transmembrane helix</keyword>
<dbReference type="HOGENOM" id="CLU_767763_0_0_1"/>
<dbReference type="UCSC" id="C43F9.4">
    <property type="organism name" value="c. elegans"/>
</dbReference>